<evidence type="ECO:0000259" key="3">
    <source>
        <dbReference type="PROSITE" id="PS50014"/>
    </source>
</evidence>
<dbReference type="SUPFAM" id="SSF47370">
    <property type="entry name" value="Bromodomain"/>
    <property type="match status" value="2"/>
</dbReference>
<protein>
    <recommendedName>
        <fullName evidence="3">Bromo domain-containing protein</fullName>
    </recommendedName>
</protein>
<dbReference type="InterPro" id="IPR001487">
    <property type="entry name" value="Bromodomain"/>
</dbReference>
<dbReference type="PANTHER" id="PTHR13900:SF0">
    <property type="entry name" value="TRANSCRIPTION INITIATION FACTOR TFIID SUBUNIT 1"/>
    <property type="match status" value="1"/>
</dbReference>
<dbReference type="InterPro" id="IPR018359">
    <property type="entry name" value="Bromodomain_CS"/>
</dbReference>
<dbReference type="GO" id="GO:0051123">
    <property type="term" value="P:RNA polymerase II preinitiation complex assembly"/>
    <property type="evidence" value="ECO:0007669"/>
    <property type="project" value="TreeGrafter"/>
</dbReference>
<name>A0A7J7Z5M0_MYOMY</name>
<feature type="domain" description="Bromo" evidence="3">
    <location>
        <begin position="16"/>
        <end position="86"/>
    </location>
</feature>
<evidence type="ECO:0000313" key="4">
    <source>
        <dbReference type="EMBL" id="KAF6369378.1"/>
    </source>
</evidence>
<dbReference type="InterPro" id="IPR036427">
    <property type="entry name" value="Bromodomain-like_sf"/>
</dbReference>
<dbReference type="PRINTS" id="PR00503">
    <property type="entry name" value="BROMODOMAIN"/>
</dbReference>
<feature type="domain" description="Bromo" evidence="3">
    <location>
        <begin position="139"/>
        <end position="209"/>
    </location>
</feature>
<accession>A0A7J7Z5M0</accession>
<dbReference type="GO" id="GO:0016251">
    <property type="term" value="F:RNA polymerase II general transcription initiation factor activity"/>
    <property type="evidence" value="ECO:0007669"/>
    <property type="project" value="InterPro"/>
</dbReference>
<dbReference type="CDD" id="cd05511">
    <property type="entry name" value="Bromo_TFIID"/>
    <property type="match status" value="2"/>
</dbReference>
<dbReference type="Gene3D" id="1.20.920.10">
    <property type="entry name" value="Bromodomain-like"/>
    <property type="match status" value="2"/>
</dbReference>
<dbReference type="VEuPathDB" id="HostDB:LOC118652108"/>
<dbReference type="Proteomes" id="UP000527355">
    <property type="component" value="Unassembled WGS sequence"/>
</dbReference>
<proteinExistence type="predicted"/>
<dbReference type="GO" id="GO:0004402">
    <property type="term" value="F:histone acetyltransferase activity"/>
    <property type="evidence" value="ECO:0007669"/>
    <property type="project" value="InterPro"/>
</dbReference>
<keyword evidence="1 2" id="KW-0103">Bromodomain</keyword>
<dbReference type="InterPro" id="IPR040240">
    <property type="entry name" value="TAF1"/>
</dbReference>
<dbReference type="SMART" id="SM00297">
    <property type="entry name" value="BROMO"/>
    <property type="match status" value="2"/>
</dbReference>
<evidence type="ECO:0000256" key="2">
    <source>
        <dbReference type="PROSITE-ProRule" id="PRU00035"/>
    </source>
</evidence>
<evidence type="ECO:0000313" key="5">
    <source>
        <dbReference type="Proteomes" id="UP000527355"/>
    </source>
</evidence>
<reference evidence="4 5" key="1">
    <citation type="journal article" date="2020" name="Nature">
        <title>Six reference-quality genomes reveal evolution of bat adaptations.</title>
        <authorList>
            <person name="Jebb D."/>
            <person name="Huang Z."/>
            <person name="Pippel M."/>
            <person name="Hughes G.M."/>
            <person name="Lavrichenko K."/>
            <person name="Devanna P."/>
            <person name="Winkler S."/>
            <person name="Jermiin L.S."/>
            <person name="Skirmuntt E.C."/>
            <person name="Katzourakis A."/>
            <person name="Burkitt-Gray L."/>
            <person name="Ray D.A."/>
            <person name="Sullivan K.A.M."/>
            <person name="Roscito J.G."/>
            <person name="Kirilenko B.M."/>
            <person name="Davalos L.M."/>
            <person name="Corthals A.P."/>
            <person name="Power M.L."/>
            <person name="Jones G."/>
            <person name="Ransome R.D."/>
            <person name="Dechmann D.K.N."/>
            <person name="Locatelli A.G."/>
            <person name="Puechmaille S.J."/>
            <person name="Fedrigo O."/>
            <person name="Jarvis E.D."/>
            <person name="Hiller M."/>
            <person name="Vernes S.C."/>
            <person name="Myers E.W."/>
            <person name="Teeling E.C."/>
        </authorList>
    </citation>
    <scope>NUCLEOTIDE SEQUENCE [LARGE SCALE GENOMIC DNA]</scope>
    <source>
        <strain evidence="4">MMyoMyo1</strain>
        <tissue evidence="4">Flight muscle</tissue>
    </source>
</reference>
<dbReference type="FunFam" id="1.20.920.10:FF:000020">
    <property type="entry name" value="Transcription initiation factor TFIID subunit"/>
    <property type="match status" value="1"/>
</dbReference>
<dbReference type="AlphaFoldDB" id="A0A7J7Z5M0"/>
<dbReference type="PANTHER" id="PTHR13900">
    <property type="entry name" value="TRANSCRIPTION INITIATION FACTOR TFIID"/>
    <property type="match status" value="1"/>
</dbReference>
<comment type="caution">
    <text evidence="4">The sequence shown here is derived from an EMBL/GenBank/DDBJ whole genome shotgun (WGS) entry which is preliminary data.</text>
</comment>
<keyword evidence="5" id="KW-1185">Reference proteome</keyword>
<sequence length="255" mass="29559">MVTLSSILESIINDMRDLPNTYPFHTPVNGKVVKDYYKIITRPMDLQTLHENVRNHLYPSQEEFREHLELIVKNSTTYNGPKHSLTQLSQSMLDLCDEKLKEKEDILARLEKAINPLLDDDDQVTFSFILDNIVTQKMMEVPDSWPFHHPVNKKFVPDYYEVIVSPMDLETICKSISKHKYQSRKSFPDDVNLILANSVKYNGPESQYTKTAQEIVNVCCQTLTEYNEHLTQLEKDICGAHNVNRTGLLWGRANE</sequence>
<dbReference type="PROSITE" id="PS00633">
    <property type="entry name" value="BROMODOMAIN_1"/>
    <property type="match status" value="2"/>
</dbReference>
<dbReference type="GO" id="GO:0005669">
    <property type="term" value="C:transcription factor TFIID complex"/>
    <property type="evidence" value="ECO:0007669"/>
    <property type="project" value="InterPro"/>
</dbReference>
<evidence type="ECO:0000256" key="1">
    <source>
        <dbReference type="ARBA" id="ARBA00023117"/>
    </source>
</evidence>
<dbReference type="PROSITE" id="PS50014">
    <property type="entry name" value="BROMODOMAIN_2"/>
    <property type="match status" value="2"/>
</dbReference>
<dbReference type="EMBL" id="JABWUV010000003">
    <property type="protein sequence ID" value="KAF6369378.1"/>
    <property type="molecule type" value="Genomic_DNA"/>
</dbReference>
<gene>
    <name evidence="4" type="ORF">mMyoMyo1_010724</name>
</gene>
<dbReference type="GO" id="GO:0017025">
    <property type="term" value="F:TBP-class protein binding"/>
    <property type="evidence" value="ECO:0007669"/>
    <property type="project" value="InterPro"/>
</dbReference>
<dbReference type="Pfam" id="PF00439">
    <property type="entry name" value="Bromodomain"/>
    <property type="match status" value="2"/>
</dbReference>
<organism evidence="4 5">
    <name type="scientific">Myotis myotis</name>
    <name type="common">Greater mouse-eared bat</name>
    <name type="synonym">Vespertilio myotis</name>
    <dbReference type="NCBI Taxonomy" id="51298"/>
    <lineage>
        <taxon>Eukaryota</taxon>
        <taxon>Metazoa</taxon>
        <taxon>Chordata</taxon>
        <taxon>Craniata</taxon>
        <taxon>Vertebrata</taxon>
        <taxon>Euteleostomi</taxon>
        <taxon>Mammalia</taxon>
        <taxon>Eutheria</taxon>
        <taxon>Laurasiatheria</taxon>
        <taxon>Chiroptera</taxon>
        <taxon>Yangochiroptera</taxon>
        <taxon>Vespertilionidae</taxon>
        <taxon>Myotis</taxon>
    </lineage>
</organism>